<protein>
    <recommendedName>
        <fullName evidence="4">Beta-galactosidase</fullName>
    </recommendedName>
</protein>
<keyword evidence="3" id="KW-1185">Reference proteome</keyword>
<feature type="signal peptide" evidence="1">
    <location>
        <begin position="1"/>
        <end position="19"/>
    </location>
</feature>
<dbReference type="EMBL" id="EQ988581">
    <property type="protein sequence ID" value="EEF22998.1"/>
    <property type="molecule type" value="Genomic_DNA"/>
</dbReference>
<proteinExistence type="predicted"/>
<dbReference type="InterPro" id="IPR008979">
    <property type="entry name" value="Galactose-bd-like_sf"/>
</dbReference>
<gene>
    <name evidence="2" type="ORF">RCOM_1912060</name>
</gene>
<evidence type="ECO:0000313" key="3">
    <source>
        <dbReference type="Proteomes" id="UP000008311"/>
    </source>
</evidence>
<accession>B9TMB7</accession>
<dbReference type="Gene3D" id="2.60.120.260">
    <property type="entry name" value="Galactose-binding domain-like"/>
    <property type="match status" value="1"/>
</dbReference>
<name>B9TMB7_RICCO</name>
<evidence type="ECO:0008006" key="4">
    <source>
        <dbReference type="Google" id="ProtNLM"/>
    </source>
</evidence>
<dbReference type="AlphaFoldDB" id="B9TMB7"/>
<sequence length="77" mass="8245">MRKLLGTAALAWAVSAGAANTIDLAGDWRFALDREDAGVTAHWEGRTLPDRIRIPGILNAQGYGDAITAQTPWVLSL</sequence>
<evidence type="ECO:0000313" key="2">
    <source>
        <dbReference type="EMBL" id="EEF22998.1"/>
    </source>
</evidence>
<dbReference type="Proteomes" id="UP000008311">
    <property type="component" value="Unassembled WGS sequence"/>
</dbReference>
<dbReference type="SUPFAM" id="SSF49785">
    <property type="entry name" value="Galactose-binding domain-like"/>
    <property type="match status" value="1"/>
</dbReference>
<organism evidence="2 3">
    <name type="scientific">Ricinus communis</name>
    <name type="common">Castor bean</name>
    <dbReference type="NCBI Taxonomy" id="3988"/>
    <lineage>
        <taxon>Eukaryota</taxon>
        <taxon>Viridiplantae</taxon>
        <taxon>Streptophyta</taxon>
        <taxon>Embryophyta</taxon>
        <taxon>Tracheophyta</taxon>
        <taxon>Spermatophyta</taxon>
        <taxon>Magnoliopsida</taxon>
        <taxon>eudicotyledons</taxon>
        <taxon>Gunneridae</taxon>
        <taxon>Pentapetalae</taxon>
        <taxon>rosids</taxon>
        <taxon>fabids</taxon>
        <taxon>Malpighiales</taxon>
        <taxon>Euphorbiaceae</taxon>
        <taxon>Acalyphoideae</taxon>
        <taxon>Acalypheae</taxon>
        <taxon>Ricinus</taxon>
    </lineage>
</organism>
<dbReference type="InParanoid" id="B9TMB7"/>
<evidence type="ECO:0000256" key="1">
    <source>
        <dbReference type="SAM" id="SignalP"/>
    </source>
</evidence>
<feature type="chain" id="PRO_5002892539" description="Beta-galactosidase" evidence="1">
    <location>
        <begin position="20"/>
        <end position="77"/>
    </location>
</feature>
<feature type="non-terminal residue" evidence="2">
    <location>
        <position position="77"/>
    </location>
</feature>
<reference evidence="3" key="1">
    <citation type="journal article" date="2010" name="Nat. Biotechnol.">
        <title>Draft genome sequence of the oilseed species Ricinus communis.</title>
        <authorList>
            <person name="Chan A.P."/>
            <person name="Crabtree J."/>
            <person name="Zhao Q."/>
            <person name="Lorenzi H."/>
            <person name="Orvis J."/>
            <person name="Puiu D."/>
            <person name="Melake-Berhan A."/>
            <person name="Jones K.M."/>
            <person name="Redman J."/>
            <person name="Chen G."/>
            <person name="Cahoon E.B."/>
            <person name="Gedil M."/>
            <person name="Stanke M."/>
            <person name="Haas B.J."/>
            <person name="Wortman J.R."/>
            <person name="Fraser-Liggett C.M."/>
            <person name="Ravel J."/>
            <person name="Rabinowicz P.D."/>
        </authorList>
    </citation>
    <scope>NUCLEOTIDE SEQUENCE [LARGE SCALE GENOMIC DNA]</scope>
    <source>
        <strain evidence="3">cv. Hale</strain>
    </source>
</reference>
<keyword evidence="1" id="KW-0732">Signal</keyword>